<keyword evidence="3" id="KW-1185">Reference proteome</keyword>
<evidence type="ECO:0000313" key="2">
    <source>
        <dbReference type="EMBL" id="MCG2668175.1"/>
    </source>
</evidence>
<dbReference type="Proteomes" id="UP001139012">
    <property type="component" value="Unassembled WGS sequence"/>
</dbReference>
<feature type="chain" id="PRO_5046112743" evidence="1">
    <location>
        <begin position="27"/>
        <end position="62"/>
    </location>
</feature>
<evidence type="ECO:0000313" key="3">
    <source>
        <dbReference type="Proteomes" id="UP001139012"/>
    </source>
</evidence>
<proteinExistence type="predicted"/>
<reference evidence="2" key="1">
    <citation type="submission" date="2022-01" db="EMBL/GenBank/DDBJ databases">
        <title>Genome sequnece data of strain Bradyrhizobium sp. nov.</title>
        <authorList>
            <person name="Zhang J."/>
        </authorList>
    </citation>
    <scope>NUCLEOTIDE SEQUENCE</scope>
    <source>
        <strain evidence="2">WYCCWR 12774</strain>
    </source>
</reference>
<comment type="caution">
    <text evidence="2">The sequence shown here is derived from an EMBL/GenBank/DDBJ whole genome shotgun (WGS) entry which is preliminary data.</text>
</comment>
<name>A0ABS9LMB7_9BRAD</name>
<dbReference type="EMBL" id="JAKLUA010000004">
    <property type="protein sequence ID" value="MCG2668175.1"/>
    <property type="molecule type" value="Genomic_DNA"/>
</dbReference>
<gene>
    <name evidence="2" type="ORF">L6637_14520</name>
</gene>
<organism evidence="2 3">
    <name type="scientific">Bradyrhizobium zhengyangense</name>
    <dbReference type="NCBI Taxonomy" id="2911009"/>
    <lineage>
        <taxon>Bacteria</taxon>
        <taxon>Pseudomonadati</taxon>
        <taxon>Pseudomonadota</taxon>
        <taxon>Alphaproteobacteria</taxon>
        <taxon>Hyphomicrobiales</taxon>
        <taxon>Nitrobacteraceae</taxon>
        <taxon>Bradyrhizobium</taxon>
    </lineage>
</organism>
<feature type="signal peptide" evidence="1">
    <location>
        <begin position="1"/>
        <end position="26"/>
    </location>
</feature>
<accession>A0ABS9LMB7</accession>
<sequence length="62" mass="6810">MFRASILLTIALAIAAMSSAVSPASAFPSQVFGARNEQVYTHYHPITSAHPRMYPPPPRKKK</sequence>
<protein>
    <submittedName>
        <fullName evidence="2">Uncharacterized protein</fullName>
    </submittedName>
</protein>
<dbReference type="RefSeq" id="WP_237864811.1">
    <property type="nucleotide sequence ID" value="NZ_JAKLTZ010000008.1"/>
</dbReference>
<keyword evidence="1" id="KW-0732">Signal</keyword>
<evidence type="ECO:0000256" key="1">
    <source>
        <dbReference type="SAM" id="SignalP"/>
    </source>
</evidence>